<name>A0A5C5VT85_9PLAN</name>
<organism evidence="2 3">
    <name type="scientific">Thalassoglobus neptunius</name>
    <dbReference type="NCBI Taxonomy" id="1938619"/>
    <lineage>
        <taxon>Bacteria</taxon>
        <taxon>Pseudomonadati</taxon>
        <taxon>Planctomycetota</taxon>
        <taxon>Planctomycetia</taxon>
        <taxon>Planctomycetales</taxon>
        <taxon>Planctomycetaceae</taxon>
        <taxon>Thalassoglobus</taxon>
    </lineage>
</organism>
<proteinExistence type="predicted"/>
<accession>A0A5C5VT85</accession>
<dbReference type="EMBL" id="SIHI01000043">
    <property type="protein sequence ID" value="TWT41510.1"/>
    <property type="molecule type" value="Genomic_DNA"/>
</dbReference>
<protein>
    <recommendedName>
        <fullName evidence="1">N-terminal domain-containing protein</fullName>
    </recommendedName>
</protein>
<gene>
    <name evidence="2" type="ORF">KOR42_47810</name>
</gene>
<dbReference type="InterPro" id="IPR013610">
    <property type="entry name" value="ArdC_N"/>
</dbReference>
<feature type="domain" description="N-terminal" evidence="1">
    <location>
        <begin position="32"/>
        <end position="113"/>
    </location>
</feature>
<comment type="caution">
    <text evidence="2">The sequence shown here is derived from an EMBL/GenBank/DDBJ whole genome shotgun (WGS) entry which is preliminary data.</text>
</comment>
<dbReference type="Proteomes" id="UP000317243">
    <property type="component" value="Unassembled WGS sequence"/>
</dbReference>
<dbReference type="OrthoDB" id="9803716at2"/>
<dbReference type="GO" id="GO:0003697">
    <property type="term" value="F:single-stranded DNA binding"/>
    <property type="evidence" value="ECO:0007669"/>
    <property type="project" value="InterPro"/>
</dbReference>
<evidence type="ECO:0000313" key="2">
    <source>
        <dbReference type="EMBL" id="TWT41510.1"/>
    </source>
</evidence>
<evidence type="ECO:0000313" key="3">
    <source>
        <dbReference type="Proteomes" id="UP000317243"/>
    </source>
</evidence>
<evidence type="ECO:0000259" key="1">
    <source>
        <dbReference type="Pfam" id="PF08401"/>
    </source>
</evidence>
<reference evidence="2 3" key="1">
    <citation type="submission" date="2019-02" db="EMBL/GenBank/DDBJ databases">
        <title>Deep-cultivation of Planctomycetes and their phenomic and genomic characterization uncovers novel biology.</title>
        <authorList>
            <person name="Wiegand S."/>
            <person name="Jogler M."/>
            <person name="Boedeker C."/>
            <person name="Pinto D."/>
            <person name="Vollmers J."/>
            <person name="Rivas-Marin E."/>
            <person name="Kohn T."/>
            <person name="Peeters S.H."/>
            <person name="Heuer A."/>
            <person name="Rast P."/>
            <person name="Oberbeckmann S."/>
            <person name="Bunk B."/>
            <person name="Jeske O."/>
            <person name="Meyerdierks A."/>
            <person name="Storesund J.E."/>
            <person name="Kallscheuer N."/>
            <person name="Luecker S."/>
            <person name="Lage O.M."/>
            <person name="Pohl T."/>
            <person name="Merkel B.J."/>
            <person name="Hornburger P."/>
            <person name="Mueller R.-W."/>
            <person name="Bruemmer F."/>
            <person name="Labrenz M."/>
            <person name="Spormann A.M."/>
            <person name="Op Den Camp H."/>
            <person name="Overmann J."/>
            <person name="Amann R."/>
            <person name="Jetten M.S.M."/>
            <person name="Mascher T."/>
            <person name="Medema M.H."/>
            <person name="Devos D.P."/>
            <person name="Kaster A.-K."/>
            <person name="Ovreas L."/>
            <person name="Rohde M."/>
            <person name="Galperin M.Y."/>
            <person name="Jogler C."/>
        </authorList>
    </citation>
    <scope>NUCLEOTIDE SEQUENCE [LARGE SCALE GENOMIC DNA]</scope>
    <source>
        <strain evidence="2 3">KOR42</strain>
    </source>
</reference>
<sequence>MNRQDAIKLSEKALTDLVGALKEGKSETLIQYLSMLQRFHHYSFGNIMMIFSQKQDAERVAGFHTWKKLGRIVKKGEKGIAIFAPMKFKQSEEQESDSEDEKVIRGFRVVHVFDISQTEGKPLAEFASIEGDPGENITMVRGLIESEGITLTYEAIPGGALGTSAGGAISIIPELEAAEEFAVLVHEFAHELLHRGDRRSETTKTLRETEAEAVSFVVCNAVGLDTSTRSSDYIQLYQGDEKVLSQSLDLIQKTASKILVGLEQDVQEEEIRAVG</sequence>
<dbReference type="RefSeq" id="WP_146512106.1">
    <property type="nucleotide sequence ID" value="NZ_SIHI01000043.1"/>
</dbReference>
<dbReference type="AlphaFoldDB" id="A0A5C5VT85"/>
<keyword evidence="3" id="KW-1185">Reference proteome</keyword>
<dbReference type="Pfam" id="PF08401">
    <property type="entry name" value="ArdcN"/>
    <property type="match status" value="1"/>
</dbReference>